<dbReference type="PANTHER" id="PTHR43404">
    <property type="entry name" value="LIPOPOLYSACCHARIDE CHOLINEPHOSPHOTRANSFERASE LICD"/>
    <property type="match status" value="1"/>
</dbReference>
<reference evidence="2 3" key="1">
    <citation type="journal article" date="2014" name="Genome Biol. Evol.">
        <title>The secreted proteins of Achlya hypogyna and Thraustotheca clavata identify the ancestral oomycete secretome and reveal gene acquisitions by horizontal gene transfer.</title>
        <authorList>
            <person name="Misner I."/>
            <person name="Blouin N."/>
            <person name="Leonard G."/>
            <person name="Richards T.A."/>
            <person name="Lane C.E."/>
        </authorList>
    </citation>
    <scope>NUCLEOTIDE SEQUENCE [LARGE SCALE GENOMIC DNA]</scope>
    <source>
        <strain evidence="2 3">ATCC 48635</strain>
    </source>
</reference>
<dbReference type="OrthoDB" id="444255at2759"/>
<dbReference type="PANTHER" id="PTHR43404:SF1">
    <property type="entry name" value="MNN4P"/>
    <property type="match status" value="1"/>
</dbReference>
<dbReference type="Pfam" id="PF04991">
    <property type="entry name" value="LicD"/>
    <property type="match status" value="1"/>
</dbReference>
<evidence type="ECO:0000313" key="2">
    <source>
        <dbReference type="EMBL" id="OQR93639.1"/>
    </source>
</evidence>
<organism evidence="2 3">
    <name type="scientific">Achlya hypogyna</name>
    <name type="common">Oomycete</name>
    <name type="synonym">Protoachlya hypogyna</name>
    <dbReference type="NCBI Taxonomy" id="1202772"/>
    <lineage>
        <taxon>Eukaryota</taxon>
        <taxon>Sar</taxon>
        <taxon>Stramenopiles</taxon>
        <taxon>Oomycota</taxon>
        <taxon>Saprolegniomycetes</taxon>
        <taxon>Saprolegniales</taxon>
        <taxon>Achlyaceae</taxon>
        <taxon>Achlya</taxon>
    </lineage>
</organism>
<dbReference type="Proteomes" id="UP000243579">
    <property type="component" value="Unassembled WGS sequence"/>
</dbReference>
<proteinExistence type="predicted"/>
<name>A0A1V9Z6N6_ACHHY</name>
<gene>
    <name evidence="2" type="ORF">ACHHYP_02389</name>
</gene>
<dbReference type="InterPro" id="IPR052942">
    <property type="entry name" value="LPS_cholinephosphotransferase"/>
</dbReference>
<comment type="caution">
    <text evidence="2">The sequence shown here is derived from an EMBL/GenBank/DDBJ whole genome shotgun (WGS) entry which is preliminary data.</text>
</comment>
<dbReference type="AlphaFoldDB" id="A0A1V9Z6N6"/>
<dbReference type="EMBL" id="JNBR01000401">
    <property type="protein sequence ID" value="OQR93639.1"/>
    <property type="molecule type" value="Genomic_DNA"/>
</dbReference>
<keyword evidence="3" id="KW-1185">Reference proteome</keyword>
<sequence>MSNQSSLPALRQIDDAPRPLATAVPIVTDAEGNIFPVDPEGKKDCTVLYIGHLSKQHVNASYCYTVDERRQMIRDMVYVLVEALERSKIVYWVDSGTLLGAHRDQDLISFDLDADIGLTQASFESLRHTKIDVPDRYELFINDSPIYAPGPYWYLPGRFVDKMTGLYTDIFEFLPDSRLMPVNTTTVLEVRAGSSASLEKNGFVMQVDAKADHNATVFVTLHTVEDKLTDVLAPVASGCWWACKNCPEKQHFIVPVDWIFPLQRCTFGEKKVYCPAKIHEYLTMLYGEDYMTPQII</sequence>
<feature type="domain" description="LicD/FKTN/FKRP nucleotidyltransferase" evidence="1">
    <location>
        <begin position="86"/>
        <end position="287"/>
    </location>
</feature>
<protein>
    <recommendedName>
        <fullName evidence="1">LicD/FKTN/FKRP nucleotidyltransferase domain-containing protein</fullName>
    </recommendedName>
</protein>
<accession>A0A1V9Z6N6</accession>
<evidence type="ECO:0000259" key="1">
    <source>
        <dbReference type="Pfam" id="PF04991"/>
    </source>
</evidence>
<dbReference type="GO" id="GO:0009100">
    <property type="term" value="P:glycoprotein metabolic process"/>
    <property type="evidence" value="ECO:0007669"/>
    <property type="project" value="UniProtKB-ARBA"/>
</dbReference>
<dbReference type="InterPro" id="IPR007074">
    <property type="entry name" value="LicD/FKTN/FKRP_NTP_transf"/>
</dbReference>
<dbReference type="STRING" id="1202772.A0A1V9Z6N6"/>
<evidence type="ECO:0000313" key="3">
    <source>
        <dbReference type="Proteomes" id="UP000243579"/>
    </source>
</evidence>